<keyword evidence="6" id="KW-0414">Isoprene biosynthesis</keyword>
<reference evidence="8 9" key="1">
    <citation type="submission" date="2010-10" db="EMBL/GenBank/DDBJ databases">
        <authorList>
            <consortium name="The Broad Institute Genome Sequencing Platform"/>
            <person name="Ward D."/>
            <person name="Earl A."/>
            <person name="Feldgarden M."/>
            <person name="Young S.K."/>
            <person name="Gargeya S."/>
            <person name="Zeng Q."/>
            <person name="Alvarado L."/>
            <person name="Berlin A."/>
            <person name="Bochicchio J."/>
            <person name="Chapman S.B."/>
            <person name="Chen Z."/>
            <person name="Freedman E."/>
            <person name="Gellesch M."/>
            <person name="Goldberg J."/>
            <person name="Griggs A."/>
            <person name="Gujja S."/>
            <person name="Heilman E."/>
            <person name="Heiman D."/>
            <person name="Howarth C."/>
            <person name="Mehta T."/>
            <person name="Neiman D."/>
            <person name="Pearson M."/>
            <person name="Roberts A."/>
            <person name="Saif S."/>
            <person name="Shea T."/>
            <person name="Shenoy N."/>
            <person name="Sisk P."/>
            <person name="Stolte C."/>
            <person name="Sykes S."/>
            <person name="White J."/>
            <person name="Yandava C."/>
            <person name="Allen-Vercoe E."/>
            <person name="Sibley C."/>
            <person name="Ambrose C.E."/>
            <person name="Strauss J."/>
            <person name="Daigneault M."/>
            <person name="Haas B."/>
            <person name="Nusbaum C."/>
            <person name="Birren B."/>
        </authorList>
    </citation>
    <scope>NUCLEOTIDE SEQUENCE [LARGE SCALE GENOMIC DNA]</scope>
    <source>
        <strain evidence="8 9">3_1_6</strain>
    </source>
</reference>
<dbReference type="Pfam" id="PF00348">
    <property type="entry name" value="polyprenyl_synt"/>
    <property type="match status" value="1"/>
</dbReference>
<keyword evidence="9" id="KW-1185">Reference proteome</keyword>
<dbReference type="NCBIfam" id="NF045485">
    <property type="entry name" value="FPPsyn"/>
    <property type="match status" value="1"/>
</dbReference>
<evidence type="ECO:0000313" key="9">
    <source>
        <dbReference type="Proteomes" id="UP000006034"/>
    </source>
</evidence>
<dbReference type="GO" id="GO:0004659">
    <property type="term" value="F:prenyltransferase activity"/>
    <property type="evidence" value="ECO:0007669"/>
    <property type="project" value="InterPro"/>
</dbReference>
<dbReference type="eggNOG" id="COG0142">
    <property type="taxonomic scope" value="Bacteria"/>
</dbReference>
<dbReference type="FunFam" id="1.10.600.10:FF:000001">
    <property type="entry name" value="Geranylgeranyl diphosphate synthase"/>
    <property type="match status" value="1"/>
</dbReference>
<evidence type="ECO:0000256" key="1">
    <source>
        <dbReference type="ARBA" id="ARBA00001946"/>
    </source>
</evidence>
<sequence length="302" mass="31809">MSTPYDSQQVKTILAERGAQVEAYLQHCLDAIPMQGRLKEAMYYSLLAGGKRLRPVLCLSTAALFGLSAEAVMPFAASLEMIHTYSLIHDDLPAMDDDDLRRGRPSCHKAFDEATAILAGDALLTDAFGFMASTVKDLPAGRVLEALASVSSAAGSAGMVGGQILDMDCTGKTNVPLETLQTLHALKTGAMFRVACVSGGLLAGASESDIASLRAYGEALGVTFQIVDDILDETADTATLGKPAGSDAEMGKTTYPSLMGLDRSRELAQEFAEKAVDSLSAFSGQDAAFLKGLALMLVTRNK</sequence>
<dbReference type="OrthoDB" id="9805316at2"/>
<proteinExistence type="inferred from homology"/>
<dbReference type="Proteomes" id="UP000006034">
    <property type="component" value="Unassembled WGS sequence"/>
</dbReference>
<dbReference type="InterPro" id="IPR053378">
    <property type="entry name" value="Prenyl_diphosphate_synthase"/>
</dbReference>
<keyword evidence="4" id="KW-0479">Metal-binding</keyword>
<dbReference type="InterPro" id="IPR033749">
    <property type="entry name" value="Polyprenyl_synt_CS"/>
</dbReference>
<evidence type="ECO:0000313" key="8">
    <source>
        <dbReference type="EMBL" id="EFV45286.1"/>
    </source>
</evidence>
<comment type="cofactor">
    <cofactor evidence="1">
        <name>Mg(2+)</name>
        <dbReference type="ChEBI" id="CHEBI:18420"/>
    </cofactor>
</comment>
<name>E5Y3X2_BILW3</name>
<dbReference type="EMBL" id="ADCP02000001">
    <property type="protein sequence ID" value="EFV45286.1"/>
    <property type="molecule type" value="Genomic_DNA"/>
</dbReference>
<reference evidence="8 9" key="2">
    <citation type="submission" date="2013-04" db="EMBL/GenBank/DDBJ databases">
        <title>The Genome Sequence of Bilophila wadsworthia 3_1_6.</title>
        <authorList>
            <consortium name="The Broad Institute Genomics Platform"/>
            <person name="Earl A."/>
            <person name="Ward D."/>
            <person name="Feldgarden M."/>
            <person name="Gevers D."/>
            <person name="Sibley C."/>
            <person name="Strauss J."/>
            <person name="Allen-Vercoe E."/>
            <person name="Walker B."/>
            <person name="Young S."/>
            <person name="Zeng Q."/>
            <person name="Gargeya S."/>
            <person name="Fitzgerald M."/>
            <person name="Haas B."/>
            <person name="Abouelleil A."/>
            <person name="Allen A.W."/>
            <person name="Alvarado L."/>
            <person name="Arachchi H.M."/>
            <person name="Berlin A.M."/>
            <person name="Chapman S.B."/>
            <person name="Gainer-Dewar J."/>
            <person name="Goldberg J."/>
            <person name="Griggs A."/>
            <person name="Gujja S."/>
            <person name="Hansen M."/>
            <person name="Howarth C."/>
            <person name="Imamovic A."/>
            <person name="Ireland A."/>
            <person name="Larimer J."/>
            <person name="McCowan C."/>
            <person name="Murphy C."/>
            <person name="Pearson M."/>
            <person name="Poon T.W."/>
            <person name="Priest M."/>
            <person name="Roberts A."/>
            <person name="Saif S."/>
            <person name="Shea T."/>
            <person name="Sisk P."/>
            <person name="Sykes S."/>
            <person name="Wortman J."/>
            <person name="Nusbaum C."/>
            <person name="Birren B."/>
        </authorList>
    </citation>
    <scope>NUCLEOTIDE SEQUENCE [LARGE SCALE GENOMIC DNA]</scope>
    <source>
        <strain evidence="8 9">3_1_6</strain>
    </source>
</reference>
<dbReference type="Gene3D" id="1.10.600.10">
    <property type="entry name" value="Farnesyl Diphosphate Synthase"/>
    <property type="match status" value="1"/>
</dbReference>
<evidence type="ECO:0000256" key="2">
    <source>
        <dbReference type="ARBA" id="ARBA00006706"/>
    </source>
</evidence>
<protein>
    <submittedName>
        <fullName evidence="8">Geranylgeranyl diphosphate synthase, type II</fullName>
    </submittedName>
</protein>
<dbReference type="GeneID" id="78086018"/>
<dbReference type="PROSITE" id="PS00723">
    <property type="entry name" value="POLYPRENYL_SYNTHASE_1"/>
    <property type="match status" value="1"/>
</dbReference>
<accession>E5Y3X2</accession>
<dbReference type="HOGENOM" id="CLU_014015_0_0_7"/>
<evidence type="ECO:0000256" key="4">
    <source>
        <dbReference type="ARBA" id="ARBA00022723"/>
    </source>
</evidence>
<dbReference type="AlphaFoldDB" id="E5Y3X2"/>
<keyword evidence="3 7" id="KW-0808">Transferase</keyword>
<dbReference type="STRING" id="563192.HMPREF0179_00883"/>
<evidence type="ECO:0000256" key="6">
    <source>
        <dbReference type="ARBA" id="ARBA00023229"/>
    </source>
</evidence>
<keyword evidence="5" id="KW-0460">Magnesium</keyword>
<dbReference type="GO" id="GO:0046872">
    <property type="term" value="F:metal ion binding"/>
    <property type="evidence" value="ECO:0007669"/>
    <property type="project" value="UniProtKB-KW"/>
</dbReference>
<evidence type="ECO:0000256" key="5">
    <source>
        <dbReference type="ARBA" id="ARBA00022842"/>
    </source>
</evidence>
<evidence type="ECO:0000256" key="7">
    <source>
        <dbReference type="RuleBase" id="RU004466"/>
    </source>
</evidence>
<dbReference type="GO" id="GO:0005737">
    <property type="term" value="C:cytoplasm"/>
    <property type="evidence" value="ECO:0007669"/>
    <property type="project" value="UniProtKB-ARBA"/>
</dbReference>
<dbReference type="GO" id="GO:0016114">
    <property type="term" value="P:terpenoid biosynthetic process"/>
    <property type="evidence" value="ECO:0007669"/>
    <property type="project" value="UniProtKB-ARBA"/>
</dbReference>
<dbReference type="RefSeq" id="WP_005025426.1">
    <property type="nucleotide sequence ID" value="NZ_KE150238.1"/>
</dbReference>
<dbReference type="SFLD" id="SFLDG01017">
    <property type="entry name" value="Polyprenyl_Transferase_Like"/>
    <property type="match status" value="1"/>
</dbReference>
<comment type="similarity">
    <text evidence="2 7">Belongs to the FPP/GGPP synthase family.</text>
</comment>
<organism evidence="8 9">
    <name type="scientific">Bilophila wadsworthia (strain 3_1_6)</name>
    <dbReference type="NCBI Taxonomy" id="563192"/>
    <lineage>
        <taxon>Bacteria</taxon>
        <taxon>Pseudomonadati</taxon>
        <taxon>Thermodesulfobacteriota</taxon>
        <taxon>Desulfovibrionia</taxon>
        <taxon>Desulfovibrionales</taxon>
        <taxon>Desulfovibrionaceae</taxon>
        <taxon>Bilophila</taxon>
    </lineage>
</organism>
<dbReference type="InterPro" id="IPR000092">
    <property type="entry name" value="Polyprenyl_synt"/>
</dbReference>
<dbReference type="PROSITE" id="PS00444">
    <property type="entry name" value="POLYPRENYL_SYNTHASE_2"/>
    <property type="match status" value="1"/>
</dbReference>
<comment type="caution">
    <text evidence="8">The sequence shown here is derived from an EMBL/GenBank/DDBJ whole genome shotgun (WGS) entry which is preliminary data.</text>
</comment>
<gene>
    <name evidence="8" type="ORF">HMPREF0179_00883</name>
</gene>
<dbReference type="SUPFAM" id="SSF48576">
    <property type="entry name" value="Terpenoid synthases"/>
    <property type="match status" value="1"/>
</dbReference>
<evidence type="ECO:0000256" key="3">
    <source>
        <dbReference type="ARBA" id="ARBA00022679"/>
    </source>
</evidence>
<dbReference type="CDD" id="cd00685">
    <property type="entry name" value="Trans_IPPS_HT"/>
    <property type="match status" value="1"/>
</dbReference>
<dbReference type="PANTHER" id="PTHR43281">
    <property type="entry name" value="FARNESYL DIPHOSPHATE SYNTHASE"/>
    <property type="match status" value="1"/>
</dbReference>
<dbReference type="InterPro" id="IPR008949">
    <property type="entry name" value="Isoprenoid_synthase_dom_sf"/>
</dbReference>
<dbReference type="PANTHER" id="PTHR43281:SF1">
    <property type="entry name" value="FARNESYL DIPHOSPHATE SYNTHASE"/>
    <property type="match status" value="1"/>
</dbReference>
<dbReference type="SFLD" id="SFLDS00005">
    <property type="entry name" value="Isoprenoid_Synthase_Type_I"/>
    <property type="match status" value="1"/>
</dbReference>